<dbReference type="PROSITE" id="PS00760">
    <property type="entry name" value="SPASE_I_2"/>
    <property type="match status" value="1"/>
</dbReference>
<sequence>MEENINSGLNGDKGNDECNNRNKLKGFFFDWILPVVVAVGVALLIINFWFFFIEVPTGSMEPTIMPNDRILVTCVYNKSKLKTGDIVVFYSKELSKENNKETNLVKRLIGKPGDHVIIEENGSVYVNNKLLDEKYVKYQLGIEKEFTVPEGKYLFLGDNRASSRDSRMWANPYIDEEDIMGKAQFVVLPFKRIGKLK</sequence>
<keyword evidence="10" id="KW-1185">Reference proteome</keyword>
<evidence type="ECO:0000313" key="10">
    <source>
        <dbReference type="Proteomes" id="UP000183952"/>
    </source>
</evidence>
<dbReference type="SUPFAM" id="SSF51306">
    <property type="entry name" value="LexA/Signal peptidase"/>
    <property type="match status" value="1"/>
</dbReference>
<dbReference type="Pfam" id="PF10502">
    <property type="entry name" value="Peptidase_S26"/>
    <property type="match status" value="1"/>
</dbReference>
<protein>
    <recommendedName>
        <fullName evidence="4 7">Signal peptidase I</fullName>
        <ecNumber evidence="4 7">3.4.21.89</ecNumber>
    </recommendedName>
</protein>
<evidence type="ECO:0000313" key="9">
    <source>
        <dbReference type="EMBL" id="SHK18025.1"/>
    </source>
</evidence>
<dbReference type="Gene3D" id="2.10.109.10">
    <property type="entry name" value="Umud Fragment, subunit A"/>
    <property type="match status" value="1"/>
</dbReference>
<evidence type="ECO:0000256" key="7">
    <source>
        <dbReference type="RuleBase" id="RU362042"/>
    </source>
</evidence>
<dbReference type="EC" id="3.4.21.89" evidence="4 7"/>
<dbReference type="InterPro" id="IPR019533">
    <property type="entry name" value="Peptidase_S26"/>
</dbReference>
<dbReference type="PANTHER" id="PTHR43390">
    <property type="entry name" value="SIGNAL PEPTIDASE I"/>
    <property type="match status" value="1"/>
</dbReference>
<feature type="active site" evidence="6">
    <location>
        <position position="59"/>
    </location>
</feature>
<dbReference type="OrthoDB" id="9802919at2"/>
<dbReference type="InterPro" id="IPR036286">
    <property type="entry name" value="LexA/Signal_pep-like_sf"/>
</dbReference>
<dbReference type="PRINTS" id="PR00727">
    <property type="entry name" value="LEADERPTASE"/>
</dbReference>
<evidence type="ECO:0000256" key="4">
    <source>
        <dbReference type="ARBA" id="ARBA00013208"/>
    </source>
</evidence>
<dbReference type="GO" id="GO:0009003">
    <property type="term" value="F:signal peptidase activity"/>
    <property type="evidence" value="ECO:0007669"/>
    <property type="project" value="UniProtKB-EC"/>
</dbReference>
<gene>
    <name evidence="9" type="ORF">SAMN02745248_01973</name>
</gene>
<dbReference type="Proteomes" id="UP000183952">
    <property type="component" value="Unassembled WGS sequence"/>
</dbReference>
<feature type="active site" evidence="6">
    <location>
        <position position="106"/>
    </location>
</feature>
<dbReference type="PANTHER" id="PTHR43390:SF1">
    <property type="entry name" value="CHLOROPLAST PROCESSING PEPTIDASE"/>
    <property type="match status" value="1"/>
</dbReference>
<comment type="similarity">
    <text evidence="3 7">Belongs to the peptidase S26 family.</text>
</comment>
<evidence type="ECO:0000259" key="8">
    <source>
        <dbReference type="Pfam" id="PF10502"/>
    </source>
</evidence>
<dbReference type="InterPro" id="IPR019757">
    <property type="entry name" value="Pept_S26A_signal_pept_1_Lys-AS"/>
</dbReference>
<keyword evidence="7" id="KW-1133">Transmembrane helix</keyword>
<dbReference type="CDD" id="cd06530">
    <property type="entry name" value="S26_SPase_I"/>
    <property type="match status" value="1"/>
</dbReference>
<proteinExistence type="inferred from homology"/>
<organism evidence="9 10">
    <name type="scientific">Hathewaya proteolytica DSM 3090</name>
    <dbReference type="NCBI Taxonomy" id="1121331"/>
    <lineage>
        <taxon>Bacteria</taxon>
        <taxon>Bacillati</taxon>
        <taxon>Bacillota</taxon>
        <taxon>Clostridia</taxon>
        <taxon>Eubacteriales</taxon>
        <taxon>Clostridiaceae</taxon>
        <taxon>Hathewaya</taxon>
    </lineage>
</organism>
<evidence type="ECO:0000256" key="2">
    <source>
        <dbReference type="ARBA" id="ARBA00004401"/>
    </source>
</evidence>
<dbReference type="InterPro" id="IPR019758">
    <property type="entry name" value="Pept_S26A_signal_pept_1_CS"/>
</dbReference>
<feature type="domain" description="Peptidase S26" evidence="8">
    <location>
        <begin position="30"/>
        <end position="187"/>
    </location>
</feature>
<evidence type="ECO:0000256" key="6">
    <source>
        <dbReference type="PIRSR" id="PIRSR600223-1"/>
    </source>
</evidence>
<dbReference type="PROSITE" id="PS00761">
    <property type="entry name" value="SPASE_I_3"/>
    <property type="match status" value="1"/>
</dbReference>
<accession>A0A1M6QCY0</accession>
<dbReference type="RefSeq" id="WP_072903924.1">
    <property type="nucleotide sequence ID" value="NZ_FRAD01000016.1"/>
</dbReference>
<comment type="catalytic activity">
    <reaction evidence="1 7">
        <text>Cleavage of hydrophobic, N-terminal signal or leader sequences from secreted and periplasmic proteins.</text>
        <dbReference type="EC" id="3.4.21.89"/>
    </reaction>
</comment>
<comment type="subcellular location">
    <subcellularLocation>
        <location evidence="2">Cell membrane</location>
        <topology evidence="2">Single-pass type II membrane protein</topology>
    </subcellularLocation>
    <subcellularLocation>
        <location evidence="7">Membrane</location>
        <topology evidence="7">Single-pass type II membrane protein</topology>
    </subcellularLocation>
</comment>
<name>A0A1M6QCY0_9CLOT</name>
<dbReference type="AlphaFoldDB" id="A0A1M6QCY0"/>
<dbReference type="STRING" id="1121331.SAMN02745248_01973"/>
<keyword evidence="7" id="KW-0812">Transmembrane</keyword>
<evidence type="ECO:0000256" key="3">
    <source>
        <dbReference type="ARBA" id="ARBA00009370"/>
    </source>
</evidence>
<dbReference type="InterPro" id="IPR000223">
    <property type="entry name" value="Pept_S26A_signal_pept_1"/>
</dbReference>
<dbReference type="GO" id="GO:0005886">
    <property type="term" value="C:plasma membrane"/>
    <property type="evidence" value="ECO:0007669"/>
    <property type="project" value="UniProtKB-SubCell"/>
</dbReference>
<feature type="transmembrane region" description="Helical" evidence="7">
    <location>
        <begin position="31"/>
        <end position="52"/>
    </location>
</feature>
<reference evidence="9 10" key="1">
    <citation type="submission" date="2016-11" db="EMBL/GenBank/DDBJ databases">
        <authorList>
            <person name="Jaros S."/>
            <person name="Januszkiewicz K."/>
            <person name="Wedrychowicz H."/>
        </authorList>
    </citation>
    <scope>NUCLEOTIDE SEQUENCE [LARGE SCALE GENOMIC DNA]</scope>
    <source>
        <strain evidence="9 10">DSM 3090</strain>
    </source>
</reference>
<dbReference type="GO" id="GO:0006465">
    <property type="term" value="P:signal peptide processing"/>
    <property type="evidence" value="ECO:0007669"/>
    <property type="project" value="InterPro"/>
</dbReference>
<dbReference type="NCBIfam" id="TIGR02227">
    <property type="entry name" value="sigpep_I_bact"/>
    <property type="match status" value="1"/>
</dbReference>
<dbReference type="EMBL" id="FRAD01000016">
    <property type="protein sequence ID" value="SHK18025.1"/>
    <property type="molecule type" value="Genomic_DNA"/>
</dbReference>
<keyword evidence="7" id="KW-0472">Membrane</keyword>
<keyword evidence="7" id="KW-0645">Protease</keyword>
<evidence type="ECO:0000256" key="5">
    <source>
        <dbReference type="ARBA" id="ARBA00022801"/>
    </source>
</evidence>
<evidence type="ECO:0000256" key="1">
    <source>
        <dbReference type="ARBA" id="ARBA00000677"/>
    </source>
</evidence>
<keyword evidence="5 7" id="KW-0378">Hydrolase</keyword>
<dbReference type="GO" id="GO:0004252">
    <property type="term" value="F:serine-type endopeptidase activity"/>
    <property type="evidence" value="ECO:0007669"/>
    <property type="project" value="InterPro"/>
</dbReference>